<sequence length="157" mass="17635">HHEKKTELHTDTRGRLRVAVRHGRQQPRLPRGLLLALPAAPAAAHQHQKDQEGHVQYQPSIEHAALLRVERAAPLFITHVADGPRVVLRPFLFWVAAHRVVCILHDLPPSYRVLVRRPEQRALGEGPPVVRFDTDGAVALVPCYHYGDALVGVLRDE</sequence>
<dbReference type="EMBL" id="CAKKNE010000001">
    <property type="protein sequence ID" value="CAH0365996.1"/>
    <property type="molecule type" value="Genomic_DNA"/>
</dbReference>
<evidence type="ECO:0000313" key="1">
    <source>
        <dbReference type="EMBL" id="CAH0365996.1"/>
    </source>
</evidence>
<proteinExistence type="predicted"/>
<dbReference type="AlphaFoldDB" id="A0A8J2WXW0"/>
<keyword evidence="2" id="KW-1185">Reference proteome</keyword>
<accession>A0A8J2WXW0</accession>
<protein>
    <submittedName>
        <fullName evidence="1">Uncharacterized protein</fullName>
    </submittedName>
</protein>
<dbReference type="Proteomes" id="UP000789595">
    <property type="component" value="Unassembled WGS sequence"/>
</dbReference>
<reference evidence="1" key="1">
    <citation type="submission" date="2021-11" db="EMBL/GenBank/DDBJ databases">
        <authorList>
            <consortium name="Genoscope - CEA"/>
            <person name="William W."/>
        </authorList>
    </citation>
    <scope>NUCLEOTIDE SEQUENCE</scope>
</reference>
<evidence type="ECO:0000313" key="2">
    <source>
        <dbReference type="Proteomes" id="UP000789595"/>
    </source>
</evidence>
<comment type="caution">
    <text evidence="1">The sequence shown here is derived from an EMBL/GenBank/DDBJ whole genome shotgun (WGS) entry which is preliminary data.</text>
</comment>
<organism evidence="1 2">
    <name type="scientific">Pelagomonas calceolata</name>
    <dbReference type="NCBI Taxonomy" id="35677"/>
    <lineage>
        <taxon>Eukaryota</taxon>
        <taxon>Sar</taxon>
        <taxon>Stramenopiles</taxon>
        <taxon>Ochrophyta</taxon>
        <taxon>Pelagophyceae</taxon>
        <taxon>Pelagomonadales</taxon>
        <taxon>Pelagomonadaceae</taxon>
        <taxon>Pelagomonas</taxon>
    </lineage>
</organism>
<name>A0A8J2WXW0_9STRA</name>
<feature type="non-terminal residue" evidence="1">
    <location>
        <position position="1"/>
    </location>
</feature>
<gene>
    <name evidence="1" type="ORF">PECAL_1P24640</name>
</gene>